<evidence type="ECO:0000313" key="1">
    <source>
        <dbReference type="EMBL" id="TFY64262.1"/>
    </source>
</evidence>
<comment type="caution">
    <text evidence="1">The sequence shown here is derived from an EMBL/GenBank/DDBJ whole genome shotgun (WGS) entry which is preliminary data.</text>
</comment>
<dbReference type="EMBL" id="SEKV01000104">
    <property type="protein sequence ID" value="TFY64262.1"/>
    <property type="molecule type" value="Genomic_DNA"/>
</dbReference>
<accession>A0A4Y9YQ28</accession>
<proteinExistence type="predicted"/>
<protein>
    <recommendedName>
        <fullName evidence="3">Reverse transcriptase domain-containing protein</fullName>
    </recommendedName>
</protein>
<evidence type="ECO:0000313" key="2">
    <source>
        <dbReference type="Proteomes" id="UP000298390"/>
    </source>
</evidence>
<dbReference type="STRING" id="34475.A0A4Y9YQ28"/>
<reference evidence="1 2" key="1">
    <citation type="submission" date="2019-01" db="EMBL/GenBank/DDBJ databases">
        <title>Genome sequencing of the rare red list fungi Fomitopsis rosea.</title>
        <authorList>
            <person name="Buettner E."/>
            <person name="Kellner H."/>
        </authorList>
    </citation>
    <scope>NUCLEOTIDE SEQUENCE [LARGE SCALE GENOMIC DNA]</scope>
    <source>
        <strain evidence="1 2">DSM 105464</strain>
    </source>
</reference>
<evidence type="ECO:0008006" key="3">
    <source>
        <dbReference type="Google" id="ProtNLM"/>
    </source>
</evidence>
<dbReference type="AlphaFoldDB" id="A0A4Y9YQ28"/>
<sequence length="166" mass="18267">MIGKTFPYKQEFRALAGILIGDPASPILWNLFLANLLLRTSPDDVVLAGVAVSHMEQADDIVIFTTTECALRHKLDDLAAWCAVNFAYIMVFGKVPNAPQLYIEGRLLEVVNSYVYVGIQFSSSTRDVFAPHSESKASAARRVANACLSIESYVGRLPPWAALTLY</sequence>
<name>A0A4Y9YQ28_9APHY</name>
<gene>
    <name evidence="1" type="ORF">EVJ58_g2749</name>
</gene>
<dbReference type="Proteomes" id="UP000298390">
    <property type="component" value="Unassembled WGS sequence"/>
</dbReference>
<organism evidence="1 2">
    <name type="scientific">Rhodofomes roseus</name>
    <dbReference type="NCBI Taxonomy" id="34475"/>
    <lineage>
        <taxon>Eukaryota</taxon>
        <taxon>Fungi</taxon>
        <taxon>Dikarya</taxon>
        <taxon>Basidiomycota</taxon>
        <taxon>Agaricomycotina</taxon>
        <taxon>Agaricomycetes</taxon>
        <taxon>Polyporales</taxon>
        <taxon>Rhodofomes</taxon>
    </lineage>
</organism>